<dbReference type="Pfam" id="PF07992">
    <property type="entry name" value="Pyr_redox_2"/>
    <property type="match status" value="1"/>
</dbReference>
<dbReference type="GO" id="GO:0016491">
    <property type="term" value="F:oxidoreductase activity"/>
    <property type="evidence" value="ECO:0007669"/>
    <property type="project" value="InterPro"/>
</dbReference>
<accession>A0A6J6GYQ1</accession>
<dbReference type="Gene3D" id="3.50.50.100">
    <property type="match status" value="1"/>
</dbReference>
<dbReference type="PANTHER" id="PTHR43755">
    <property type="match status" value="1"/>
</dbReference>
<dbReference type="AlphaFoldDB" id="A0A6J6GYQ1"/>
<dbReference type="InterPro" id="IPR052541">
    <property type="entry name" value="SQRD"/>
</dbReference>
<dbReference type="InterPro" id="IPR036188">
    <property type="entry name" value="FAD/NAD-bd_sf"/>
</dbReference>
<evidence type="ECO:0000259" key="1">
    <source>
        <dbReference type="Pfam" id="PF07992"/>
    </source>
</evidence>
<dbReference type="PANTHER" id="PTHR43755:SF1">
    <property type="entry name" value="FAD-DEPENDENT PYRIDINE NUCLEOTIDE-DISULPHIDE OXIDOREDUCTASE"/>
    <property type="match status" value="1"/>
</dbReference>
<gene>
    <name evidence="2" type="ORF">UFOPK1852_00432</name>
</gene>
<proteinExistence type="predicted"/>
<evidence type="ECO:0000313" key="2">
    <source>
        <dbReference type="EMBL" id="CAB4606507.1"/>
    </source>
</evidence>
<dbReference type="EMBL" id="CAEZUS010000048">
    <property type="protein sequence ID" value="CAB4606507.1"/>
    <property type="molecule type" value="Genomic_DNA"/>
</dbReference>
<name>A0A6J6GYQ1_9ZZZZ</name>
<sequence length="485" mass="52693">MSRILILGAGISGHTAALHAKRLLGKKHEVIVVTPNSNWNWIPSNIWVGVGKMQKEQVIFPLAPIYKRKGIEFHQALAQSIFPEGDSEDLRPYVEVSYTDPARSGQVGKIHYDFLVNATGPKLNFQATPGLGPDGHTVSVCTAGHAVDAAAALAQAISEMKAGKKQRLAIGVGHGTCTCEGAAFEYAFNVEHEISAAGVRDLAEITYITNEYELGDFGVGGMVFSQRGFQTTSKLWTESLFRERGINAILGAHVEKVEAGVIHYEQVDGTKDQLLFDFAMLLPPFRGVDLKAYDRSGEDISNEIFAPSGFMKVDADYSGKPYEEWRAEDWPSTYRNPSYPNMFAVGIAFAPPHQISKPRKSPNGTLIAPSPPRTGMPSGIMGKLAILTIKELIKHGDAAQPHIASMAKMGAACVASSGSGLRQGSAAAMTMFPIVPDYEKYPNSGRSLKDTYGEIGLSGHWIKLLLHYMFIYKAKALPGWALIPE</sequence>
<protein>
    <submittedName>
        <fullName evidence="2">Unannotated protein</fullName>
    </submittedName>
</protein>
<reference evidence="2" key="1">
    <citation type="submission" date="2020-05" db="EMBL/GenBank/DDBJ databases">
        <authorList>
            <person name="Chiriac C."/>
            <person name="Salcher M."/>
            <person name="Ghai R."/>
            <person name="Kavagutti S V."/>
        </authorList>
    </citation>
    <scope>NUCLEOTIDE SEQUENCE</scope>
</reference>
<dbReference type="InterPro" id="IPR023753">
    <property type="entry name" value="FAD/NAD-binding_dom"/>
</dbReference>
<organism evidence="2">
    <name type="scientific">freshwater metagenome</name>
    <dbReference type="NCBI Taxonomy" id="449393"/>
    <lineage>
        <taxon>unclassified sequences</taxon>
        <taxon>metagenomes</taxon>
        <taxon>ecological metagenomes</taxon>
    </lineage>
</organism>
<feature type="domain" description="FAD/NAD(P)-binding" evidence="1">
    <location>
        <begin position="3"/>
        <end position="277"/>
    </location>
</feature>
<dbReference type="SUPFAM" id="SSF51905">
    <property type="entry name" value="FAD/NAD(P)-binding domain"/>
    <property type="match status" value="2"/>
</dbReference>